<dbReference type="InterPro" id="IPR029068">
    <property type="entry name" value="Glyas_Bleomycin-R_OHBP_Dase"/>
</dbReference>
<sequence length="117" mass="13489">MAKVTGFGGLFFRSKDNKALAQWYEKHLGINGMAWQQEAGPTVFAPFKQDTTYFGSPGQQFMMNFRVEGLEELLQQLKAAGVRIDEERMEESYGKFAWIYDPDGNKVELWEPTPERE</sequence>
<dbReference type="SUPFAM" id="SSF54593">
    <property type="entry name" value="Glyoxalase/Bleomycin resistance protein/Dihydroxybiphenyl dioxygenase"/>
    <property type="match status" value="1"/>
</dbReference>
<protein>
    <submittedName>
        <fullName evidence="2">VOC family protein</fullName>
    </submittedName>
</protein>
<dbReference type="Gene3D" id="3.10.180.10">
    <property type="entry name" value="2,3-Dihydroxybiphenyl 1,2-Dioxygenase, domain 1"/>
    <property type="match status" value="1"/>
</dbReference>
<dbReference type="InterPro" id="IPR037523">
    <property type="entry name" value="VOC_core"/>
</dbReference>
<dbReference type="InterPro" id="IPR052164">
    <property type="entry name" value="Anthracycline_SecMetBiosynth"/>
</dbReference>
<organism evidence="2 3">
    <name type="scientific">Flavobacterium rhizosphaerae</name>
    <dbReference type="NCBI Taxonomy" id="3163298"/>
    <lineage>
        <taxon>Bacteria</taxon>
        <taxon>Pseudomonadati</taxon>
        <taxon>Bacteroidota</taxon>
        <taxon>Flavobacteriia</taxon>
        <taxon>Flavobacteriales</taxon>
        <taxon>Flavobacteriaceae</taxon>
        <taxon>Flavobacterium</taxon>
    </lineage>
</organism>
<keyword evidence="3" id="KW-1185">Reference proteome</keyword>
<name>A0ABW8YSJ1_9FLAO</name>
<dbReference type="PANTHER" id="PTHR33993:SF5">
    <property type="entry name" value="GLYOXALASE"/>
    <property type="match status" value="1"/>
</dbReference>
<dbReference type="PROSITE" id="PS51819">
    <property type="entry name" value="VOC"/>
    <property type="match status" value="1"/>
</dbReference>
<proteinExistence type="predicted"/>
<dbReference type="Pfam" id="PF00903">
    <property type="entry name" value="Glyoxalase"/>
    <property type="match status" value="1"/>
</dbReference>
<dbReference type="RefSeq" id="WP_408083165.1">
    <property type="nucleotide sequence ID" value="NZ_JBELPZ010000001.1"/>
</dbReference>
<evidence type="ECO:0000313" key="2">
    <source>
        <dbReference type="EMBL" id="MFL9842937.1"/>
    </source>
</evidence>
<gene>
    <name evidence="2" type="ORF">ABS766_00765</name>
</gene>
<feature type="domain" description="VOC" evidence="1">
    <location>
        <begin position="6"/>
        <end position="112"/>
    </location>
</feature>
<comment type="caution">
    <text evidence="2">The sequence shown here is derived from an EMBL/GenBank/DDBJ whole genome shotgun (WGS) entry which is preliminary data.</text>
</comment>
<accession>A0ABW8YSJ1</accession>
<reference evidence="2 3" key="1">
    <citation type="submission" date="2024-06" db="EMBL/GenBank/DDBJ databases">
        <authorList>
            <person name="Kaempfer P."/>
            <person name="Viver T."/>
        </authorList>
    </citation>
    <scope>NUCLEOTIDE SEQUENCE [LARGE SCALE GENOMIC DNA]</scope>
    <source>
        <strain evidence="2 3">ST-119</strain>
    </source>
</reference>
<evidence type="ECO:0000259" key="1">
    <source>
        <dbReference type="PROSITE" id="PS51819"/>
    </source>
</evidence>
<evidence type="ECO:0000313" key="3">
    <source>
        <dbReference type="Proteomes" id="UP001629156"/>
    </source>
</evidence>
<dbReference type="InterPro" id="IPR004360">
    <property type="entry name" value="Glyas_Fos-R_dOase_dom"/>
</dbReference>
<dbReference type="PANTHER" id="PTHR33993">
    <property type="entry name" value="GLYOXALASE-RELATED"/>
    <property type="match status" value="1"/>
</dbReference>
<dbReference type="EMBL" id="JBELPZ010000001">
    <property type="protein sequence ID" value="MFL9842937.1"/>
    <property type="molecule type" value="Genomic_DNA"/>
</dbReference>
<dbReference type="Proteomes" id="UP001629156">
    <property type="component" value="Unassembled WGS sequence"/>
</dbReference>